<dbReference type="InterPro" id="IPR036411">
    <property type="entry name" value="TorD-like_sf"/>
</dbReference>
<dbReference type="Proteomes" id="UP001329151">
    <property type="component" value="Chromosome"/>
</dbReference>
<gene>
    <name evidence="2" type="ORF">RGQ30_15090</name>
</gene>
<dbReference type="Gene3D" id="1.10.3480.10">
    <property type="entry name" value="TorD-like"/>
    <property type="match status" value="1"/>
</dbReference>
<keyword evidence="1" id="KW-0143">Chaperone</keyword>
<protein>
    <submittedName>
        <fullName evidence="2">Molecular chaperone TorD family protein</fullName>
    </submittedName>
</protein>
<evidence type="ECO:0000313" key="3">
    <source>
        <dbReference type="Proteomes" id="UP001329151"/>
    </source>
</evidence>
<proteinExistence type="predicted"/>
<dbReference type="SUPFAM" id="SSF89155">
    <property type="entry name" value="TorD-like"/>
    <property type="match status" value="1"/>
</dbReference>
<organism evidence="2 3">
    <name type="scientific">Limnobacter thiooxidans</name>
    <dbReference type="NCBI Taxonomy" id="131080"/>
    <lineage>
        <taxon>Bacteria</taxon>
        <taxon>Pseudomonadati</taxon>
        <taxon>Pseudomonadota</taxon>
        <taxon>Betaproteobacteria</taxon>
        <taxon>Burkholderiales</taxon>
        <taxon>Burkholderiaceae</taxon>
        <taxon>Limnobacter</taxon>
    </lineage>
</organism>
<dbReference type="RefSeq" id="WP_130556484.1">
    <property type="nucleotide sequence ID" value="NZ_AP028947.1"/>
</dbReference>
<keyword evidence="3" id="KW-1185">Reference proteome</keyword>
<accession>A0AA86MB79</accession>
<dbReference type="PANTHER" id="PTHR34227">
    <property type="entry name" value="CHAPERONE PROTEIN YCDY"/>
    <property type="match status" value="1"/>
</dbReference>
<dbReference type="AlphaFoldDB" id="A0AA86MB79"/>
<dbReference type="InterPro" id="IPR050289">
    <property type="entry name" value="TorD/DmsD_chaperones"/>
</dbReference>
<evidence type="ECO:0000256" key="1">
    <source>
        <dbReference type="ARBA" id="ARBA00023186"/>
    </source>
</evidence>
<reference evidence="2 3" key="1">
    <citation type="submission" date="2023-10" db="EMBL/GenBank/DDBJ databases">
        <title>Complete Genome Sequence of Limnobacter thiooxidans CS-K2T, Isolated from freshwater lake sediments in Bavaria, Germany.</title>
        <authorList>
            <person name="Naruki M."/>
            <person name="Watanabe A."/>
            <person name="Warashina T."/>
            <person name="Morita T."/>
            <person name="Arakawa K."/>
        </authorList>
    </citation>
    <scope>NUCLEOTIDE SEQUENCE [LARGE SCALE GENOMIC DNA]</scope>
    <source>
        <strain evidence="2 3">CS-K2</strain>
    </source>
</reference>
<dbReference type="Pfam" id="PF02613">
    <property type="entry name" value="Nitrate_red_del"/>
    <property type="match status" value="1"/>
</dbReference>
<dbReference type="EMBL" id="AP028947">
    <property type="protein sequence ID" value="BET26008.1"/>
    <property type="molecule type" value="Genomic_DNA"/>
</dbReference>
<evidence type="ECO:0000313" key="2">
    <source>
        <dbReference type="EMBL" id="BET26008.1"/>
    </source>
</evidence>
<dbReference type="InterPro" id="IPR020945">
    <property type="entry name" value="DMSO/NO3_reduct_chaperone"/>
</dbReference>
<sequence length="208" mass="23797">MTLQAQHDEQLLAGEDWARADFYGLLSQLFSGNVTDEFLARFREIDRASLDITTPLGFEFSELLRVVSQFDSKKVNQEFVDNFIGVGRPEVMLYGSYFLSGFLNEKPLVGLRDDLARLGLTRDEALVETEDHIAFLCEVMRYLILADDPPVPFAEQRAFFQSHVAIWYDRMCDDIEAAANTDFYKAVGRLARVFFDVETQSFDFESAV</sequence>
<name>A0AA86MB79_9BURK</name>
<dbReference type="KEGG" id="lto:RGQ30_15090"/>
<dbReference type="PANTHER" id="PTHR34227:SF1">
    <property type="entry name" value="DIMETHYL SULFOXIDE REDUCTASE CHAPERONE-RELATED"/>
    <property type="match status" value="1"/>
</dbReference>